<reference evidence="1 2" key="1">
    <citation type="submission" date="2024-09" db="EMBL/GenBank/DDBJ databases">
        <authorList>
            <person name="Sun Q."/>
            <person name="Mori K."/>
        </authorList>
    </citation>
    <scope>NUCLEOTIDE SEQUENCE [LARGE SCALE GENOMIC DNA]</scope>
    <source>
        <strain evidence="1 2">CECT 8064</strain>
    </source>
</reference>
<comment type="caution">
    <text evidence="1">The sequence shown here is derived from an EMBL/GenBank/DDBJ whole genome shotgun (WGS) entry which is preliminary data.</text>
</comment>
<organism evidence="1 2">
    <name type="scientific">Vibrio olivae</name>
    <dbReference type="NCBI Taxonomy" id="1243002"/>
    <lineage>
        <taxon>Bacteria</taxon>
        <taxon>Pseudomonadati</taxon>
        <taxon>Pseudomonadota</taxon>
        <taxon>Gammaproteobacteria</taxon>
        <taxon>Vibrionales</taxon>
        <taxon>Vibrionaceae</taxon>
        <taxon>Vibrio</taxon>
    </lineage>
</organism>
<dbReference type="EMBL" id="JBHMEP010000020">
    <property type="protein sequence ID" value="MFB9137764.1"/>
    <property type="molecule type" value="Genomic_DNA"/>
</dbReference>
<dbReference type="RefSeq" id="WP_390197994.1">
    <property type="nucleotide sequence ID" value="NZ_JBHMEP010000020.1"/>
</dbReference>
<sequence length="74" mass="8955">MEVKDWENLVLNTEVGSHCFVTLIDDKDISRGYAQIRRAEHFGYNICFTRLYGNKFYFEKIEEGRTQQYINRRK</sequence>
<name>A0ABV5HU46_9VIBR</name>
<keyword evidence="2" id="KW-1185">Reference proteome</keyword>
<protein>
    <submittedName>
        <fullName evidence="1">Uncharacterized protein</fullName>
    </submittedName>
</protein>
<evidence type="ECO:0000313" key="2">
    <source>
        <dbReference type="Proteomes" id="UP001589645"/>
    </source>
</evidence>
<dbReference type="Proteomes" id="UP001589645">
    <property type="component" value="Unassembled WGS sequence"/>
</dbReference>
<evidence type="ECO:0000313" key="1">
    <source>
        <dbReference type="EMBL" id="MFB9137764.1"/>
    </source>
</evidence>
<accession>A0ABV5HU46</accession>
<proteinExistence type="predicted"/>
<gene>
    <name evidence="1" type="ORF">ACFFUV_22705</name>
</gene>